<protein>
    <submittedName>
        <fullName evidence="2">Uncharacterized protein</fullName>
    </submittedName>
</protein>
<evidence type="ECO:0000313" key="2">
    <source>
        <dbReference type="EMBL" id="MBA0825728.1"/>
    </source>
</evidence>
<evidence type="ECO:0000313" key="3">
    <source>
        <dbReference type="Proteomes" id="UP000593575"/>
    </source>
</evidence>
<dbReference type="EMBL" id="JABFAE010000004">
    <property type="protein sequence ID" value="MBA0825728.1"/>
    <property type="molecule type" value="Genomic_DNA"/>
</dbReference>
<keyword evidence="3" id="KW-1185">Reference proteome</keyword>
<proteinExistence type="predicted"/>
<evidence type="ECO:0000256" key="1">
    <source>
        <dbReference type="SAM" id="MobiDB-lite"/>
    </source>
</evidence>
<dbReference type="Proteomes" id="UP000593575">
    <property type="component" value="Unassembled WGS sequence"/>
</dbReference>
<name>A0A7J9IVB4_9ROSI</name>
<accession>A0A7J9IVB4</accession>
<comment type="caution">
    <text evidence="2">The sequence shown here is derived from an EMBL/GenBank/DDBJ whole genome shotgun (WGS) entry which is preliminary data.</text>
</comment>
<sequence length="23" mass="2611">MQRVRIGGDAKKGLEYLHDKAQP</sequence>
<gene>
    <name evidence="2" type="ORF">Goarm_010649</name>
</gene>
<dbReference type="AlphaFoldDB" id="A0A7J9IVB4"/>
<organism evidence="2 3">
    <name type="scientific">Gossypium armourianum</name>
    <dbReference type="NCBI Taxonomy" id="34283"/>
    <lineage>
        <taxon>Eukaryota</taxon>
        <taxon>Viridiplantae</taxon>
        <taxon>Streptophyta</taxon>
        <taxon>Embryophyta</taxon>
        <taxon>Tracheophyta</taxon>
        <taxon>Spermatophyta</taxon>
        <taxon>Magnoliopsida</taxon>
        <taxon>eudicotyledons</taxon>
        <taxon>Gunneridae</taxon>
        <taxon>Pentapetalae</taxon>
        <taxon>rosids</taxon>
        <taxon>malvids</taxon>
        <taxon>Malvales</taxon>
        <taxon>Malvaceae</taxon>
        <taxon>Malvoideae</taxon>
        <taxon>Gossypium</taxon>
    </lineage>
</organism>
<feature type="region of interest" description="Disordered" evidence="1">
    <location>
        <begin position="1"/>
        <end position="23"/>
    </location>
</feature>
<reference evidence="2 3" key="1">
    <citation type="journal article" date="2019" name="Genome Biol. Evol.">
        <title>Insights into the evolution of the New World diploid cottons (Gossypium, subgenus Houzingenia) based on genome sequencing.</title>
        <authorList>
            <person name="Grover C.E."/>
            <person name="Arick M.A. 2nd"/>
            <person name="Thrash A."/>
            <person name="Conover J.L."/>
            <person name="Sanders W.S."/>
            <person name="Peterson D.G."/>
            <person name="Frelichowski J.E."/>
            <person name="Scheffler J.A."/>
            <person name="Scheffler B.E."/>
            <person name="Wendel J.F."/>
        </authorList>
    </citation>
    <scope>NUCLEOTIDE SEQUENCE [LARGE SCALE GENOMIC DNA]</scope>
    <source>
        <strain evidence="2">6</strain>
        <tissue evidence="2">Leaf</tissue>
    </source>
</reference>